<evidence type="ECO:0008006" key="3">
    <source>
        <dbReference type="Google" id="ProtNLM"/>
    </source>
</evidence>
<dbReference type="EMBL" id="BQNB010008771">
    <property type="protein sequence ID" value="GJS54078.1"/>
    <property type="molecule type" value="Genomic_DNA"/>
</dbReference>
<gene>
    <name evidence="1" type="ORF">Tco_0627440</name>
</gene>
<organism evidence="1 2">
    <name type="scientific">Tanacetum coccineum</name>
    <dbReference type="NCBI Taxonomy" id="301880"/>
    <lineage>
        <taxon>Eukaryota</taxon>
        <taxon>Viridiplantae</taxon>
        <taxon>Streptophyta</taxon>
        <taxon>Embryophyta</taxon>
        <taxon>Tracheophyta</taxon>
        <taxon>Spermatophyta</taxon>
        <taxon>Magnoliopsida</taxon>
        <taxon>eudicotyledons</taxon>
        <taxon>Gunneridae</taxon>
        <taxon>Pentapetalae</taxon>
        <taxon>asterids</taxon>
        <taxon>campanulids</taxon>
        <taxon>Asterales</taxon>
        <taxon>Asteraceae</taxon>
        <taxon>Asteroideae</taxon>
        <taxon>Anthemideae</taxon>
        <taxon>Anthemidinae</taxon>
        <taxon>Tanacetum</taxon>
    </lineage>
</organism>
<keyword evidence="2" id="KW-1185">Reference proteome</keyword>
<name>A0ABQ4WML9_9ASTR</name>
<evidence type="ECO:0000313" key="2">
    <source>
        <dbReference type="Proteomes" id="UP001151760"/>
    </source>
</evidence>
<sequence>MRYLSHDNSLWFRIISSLHGLNGHVLSAAFNSTWSSIITEVNSLKVKGVDLISHCKVACSREKNKDISVADKMNTSISSSFRRHVRGGVESQQLDQLSLLLYTVILSNMDDRWFWDLNGDGIFQVKDVRSMLDEAFLPKRKFLLVD</sequence>
<comment type="caution">
    <text evidence="1">The sequence shown here is derived from an EMBL/GenBank/DDBJ whole genome shotgun (WGS) entry which is preliminary data.</text>
</comment>
<dbReference type="Proteomes" id="UP001151760">
    <property type="component" value="Unassembled WGS sequence"/>
</dbReference>
<protein>
    <recommendedName>
        <fullName evidence="3">RNA-directed DNA polymerase, eukaryota, reverse transcriptase zinc-binding domain protein</fullName>
    </recommendedName>
</protein>
<accession>A0ABQ4WML9</accession>
<reference evidence="1" key="1">
    <citation type="journal article" date="2022" name="Int. J. Mol. Sci.">
        <title>Draft Genome of Tanacetum Coccineum: Genomic Comparison of Closely Related Tanacetum-Family Plants.</title>
        <authorList>
            <person name="Yamashiro T."/>
            <person name="Shiraishi A."/>
            <person name="Nakayama K."/>
            <person name="Satake H."/>
        </authorList>
    </citation>
    <scope>NUCLEOTIDE SEQUENCE</scope>
</reference>
<proteinExistence type="predicted"/>
<evidence type="ECO:0000313" key="1">
    <source>
        <dbReference type="EMBL" id="GJS54078.1"/>
    </source>
</evidence>
<reference evidence="1" key="2">
    <citation type="submission" date="2022-01" db="EMBL/GenBank/DDBJ databases">
        <authorList>
            <person name="Yamashiro T."/>
            <person name="Shiraishi A."/>
            <person name="Satake H."/>
            <person name="Nakayama K."/>
        </authorList>
    </citation>
    <scope>NUCLEOTIDE SEQUENCE</scope>
</reference>